<evidence type="ECO:0000313" key="3">
    <source>
        <dbReference type="Proteomes" id="UP001374535"/>
    </source>
</evidence>
<protein>
    <submittedName>
        <fullName evidence="2">Uncharacterized protein</fullName>
    </submittedName>
</protein>
<keyword evidence="1" id="KW-0732">Signal</keyword>
<sequence length="129" mass="14647">MNLAFFFKTYFVLCIVLAHIALSAKTSNQFKKTLHENSMLTLKNPTKFFRVQEMTMEEPKSIFKNSGHQQIPQHVSKIAEAPKQTCLRGSADIIILDVIYGLGTIMVTRIGLKWHVSVVLFSSHRLPSI</sequence>
<reference evidence="2 3" key="1">
    <citation type="journal article" date="2023" name="Life. Sci Alliance">
        <title>Evolutionary insights into 3D genome organization and epigenetic landscape of Vigna mungo.</title>
        <authorList>
            <person name="Junaid A."/>
            <person name="Singh B."/>
            <person name="Bhatia S."/>
        </authorList>
    </citation>
    <scope>NUCLEOTIDE SEQUENCE [LARGE SCALE GENOMIC DNA]</scope>
    <source>
        <strain evidence="2">Urdbean</strain>
    </source>
</reference>
<proteinExistence type="predicted"/>
<gene>
    <name evidence="2" type="ORF">V8G54_012666</name>
</gene>
<dbReference type="AlphaFoldDB" id="A0AAQ3NTM2"/>
<accession>A0AAQ3NTM2</accession>
<dbReference type="EMBL" id="CP144697">
    <property type="protein sequence ID" value="WVZ15100.1"/>
    <property type="molecule type" value="Genomic_DNA"/>
</dbReference>
<dbReference type="Proteomes" id="UP001374535">
    <property type="component" value="Chromosome 4"/>
</dbReference>
<evidence type="ECO:0000313" key="2">
    <source>
        <dbReference type="EMBL" id="WVZ15100.1"/>
    </source>
</evidence>
<name>A0AAQ3NTM2_VIGMU</name>
<feature type="signal peptide" evidence="1">
    <location>
        <begin position="1"/>
        <end position="23"/>
    </location>
</feature>
<keyword evidence="3" id="KW-1185">Reference proteome</keyword>
<feature type="chain" id="PRO_5042952294" evidence="1">
    <location>
        <begin position="24"/>
        <end position="129"/>
    </location>
</feature>
<evidence type="ECO:0000256" key="1">
    <source>
        <dbReference type="SAM" id="SignalP"/>
    </source>
</evidence>
<organism evidence="2 3">
    <name type="scientific">Vigna mungo</name>
    <name type="common">Black gram</name>
    <name type="synonym">Phaseolus mungo</name>
    <dbReference type="NCBI Taxonomy" id="3915"/>
    <lineage>
        <taxon>Eukaryota</taxon>
        <taxon>Viridiplantae</taxon>
        <taxon>Streptophyta</taxon>
        <taxon>Embryophyta</taxon>
        <taxon>Tracheophyta</taxon>
        <taxon>Spermatophyta</taxon>
        <taxon>Magnoliopsida</taxon>
        <taxon>eudicotyledons</taxon>
        <taxon>Gunneridae</taxon>
        <taxon>Pentapetalae</taxon>
        <taxon>rosids</taxon>
        <taxon>fabids</taxon>
        <taxon>Fabales</taxon>
        <taxon>Fabaceae</taxon>
        <taxon>Papilionoideae</taxon>
        <taxon>50 kb inversion clade</taxon>
        <taxon>NPAAA clade</taxon>
        <taxon>indigoferoid/millettioid clade</taxon>
        <taxon>Phaseoleae</taxon>
        <taxon>Vigna</taxon>
    </lineage>
</organism>